<keyword evidence="2" id="KW-1185">Reference proteome</keyword>
<comment type="caution">
    <text evidence="1">The sequence shown here is derived from an EMBL/GenBank/DDBJ whole genome shotgun (WGS) entry which is preliminary data.</text>
</comment>
<accession>A0ABS1HIA6</accession>
<dbReference type="Proteomes" id="UP000605676">
    <property type="component" value="Unassembled WGS sequence"/>
</dbReference>
<dbReference type="InterPro" id="IPR036249">
    <property type="entry name" value="Thioredoxin-like_sf"/>
</dbReference>
<gene>
    <name evidence="1" type="ORF">JIV24_08630</name>
</gene>
<dbReference type="RefSeq" id="WP_200464626.1">
    <property type="nucleotide sequence ID" value="NZ_JAENRR010000015.1"/>
</dbReference>
<organism evidence="1 2">
    <name type="scientific">Carboxylicivirga marina</name>
    <dbReference type="NCBI Taxonomy" id="2800988"/>
    <lineage>
        <taxon>Bacteria</taxon>
        <taxon>Pseudomonadati</taxon>
        <taxon>Bacteroidota</taxon>
        <taxon>Bacteroidia</taxon>
        <taxon>Marinilabiliales</taxon>
        <taxon>Marinilabiliaceae</taxon>
        <taxon>Carboxylicivirga</taxon>
    </lineage>
</organism>
<evidence type="ECO:0000313" key="2">
    <source>
        <dbReference type="Proteomes" id="UP000605676"/>
    </source>
</evidence>
<name>A0ABS1HIA6_9BACT</name>
<dbReference type="Gene3D" id="3.40.30.10">
    <property type="entry name" value="Glutaredoxin"/>
    <property type="match status" value="1"/>
</dbReference>
<dbReference type="Pfam" id="PF01257">
    <property type="entry name" value="2Fe-2S_thioredx"/>
    <property type="match status" value="1"/>
</dbReference>
<proteinExistence type="predicted"/>
<evidence type="ECO:0000313" key="1">
    <source>
        <dbReference type="EMBL" id="MBK3517397.1"/>
    </source>
</evidence>
<dbReference type="EMBL" id="JAENRR010000015">
    <property type="protein sequence ID" value="MBK3517397.1"/>
    <property type="molecule type" value="Genomic_DNA"/>
</dbReference>
<reference evidence="1 2" key="1">
    <citation type="submission" date="2021-01" db="EMBL/GenBank/DDBJ databases">
        <title>Carboxyliciviraga sp.nov., isolated from coastal sediments.</title>
        <authorList>
            <person name="Lu D."/>
            <person name="Zhang T."/>
        </authorList>
    </citation>
    <scope>NUCLEOTIDE SEQUENCE [LARGE SCALE GENOMIC DNA]</scope>
    <source>
        <strain evidence="1 2">N1Y132</strain>
    </source>
</reference>
<sequence>MIDSIKYKIQICCGTMCYIMGGAELHLLNDHLPSNLKDKVSIEGIPCIGKCDTKEKHHPCVKINGEELNNATSQKIVKQLLTLENNDLL</sequence>
<dbReference type="SUPFAM" id="SSF52833">
    <property type="entry name" value="Thioredoxin-like"/>
    <property type="match status" value="1"/>
</dbReference>
<protein>
    <submittedName>
        <fullName evidence="1">NAD(P)H-dependent oxidoreductase subunit E</fullName>
    </submittedName>
</protein>